<sequence>MEGARNLRSYIDDHNAKIAEKKKAAKSKVAEAKEKERSLKQQLQDEMAKAVISNGASLSISECDALVSKIKSEAAKAHSELLEAKGTIPKRNQCCDAVRIEPEYFDNSGKAFWQLRSCNDEYAFLLQDVTIHDEGVVELEVNEKWFVYGAEQKDEVNKYISSRRDWFPKLVPV</sequence>
<keyword evidence="2" id="KW-1185">Reference proteome</keyword>
<accession>A0ACB0KYC3</accession>
<gene>
    <name evidence="1" type="ORF">MILVUS5_LOCUS27700</name>
</gene>
<name>A0ACB0KYC3_TRIPR</name>
<dbReference type="Proteomes" id="UP001177021">
    <property type="component" value="Unassembled WGS sequence"/>
</dbReference>
<comment type="caution">
    <text evidence="1">The sequence shown here is derived from an EMBL/GenBank/DDBJ whole genome shotgun (WGS) entry which is preliminary data.</text>
</comment>
<protein>
    <submittedName>
        <fullName evidence="1">Uncharacterized protein</fullName>
    </submittedName>
</protein>
<dbReference type="EMBL" id="CASHSV030000409">
    <property type="protein sequence ID" value="CAJ2662081.1"/>
    <property type="molecule type" value="Genomic_DNA"/>
</dbReference>
<evidence type="ECO:0000313" key="1">
    <source>
        <dbReference type="EMBL" id="CAJ2662081.1"/>
    </source>
</evidence>
<evidence type="ECO:0000313" key="2">
    <source>
        <dbReference type="Proteomes" id="UP001177021"/>
    </source>
</evidence>
<organism evidence="1 2">
    <name type="scientific">Trifolium pratense</name>
    <name type="common">Red clover</name>
    <dbReference type="NCBI Taxonomy" id="57577"/>
    <lineage>
        <taxon>Eukaryota</taxon>
        <taxon>Viridiplantae</taxon>
        <taxon>Streptophyta</taxon>
        <taxon>Embryophyta</taxon>
        <taxon>Tracheophyta</taxon>
        <taxon>Spermatophyta</taxon>
        <taxon>Magnoliopsida</taxon>
        <taxon>eudicotyledons</taxon>
        <taxon>Gunneridae</taxon>
        <taxon>Pentapetalae</taxon>
        <taxon>rosids</taxon>
        <taxon>fabids</taxon>
        <taxon>Fabales</taxon>
        <taxon>Fabaceae</taxon>
        <taxon>Papilionoideae</taxon>
        <taxon>50 kb inversion clade</taxon>
        <taxon>NPAAA clade</taxon>
        <taxon>Hologalegina</taxon>
        <taxon>IRL clade</taxon>
        <taxon>Trifolieae</taxon>
        <taxon>Trifolium</taxon>
    </lineage>
</organism>
<reference evidence="1" key="1">
    <citation type="submission" date="2023-10" db="EMBL/GenBank/DDBJ databases">
        <authorList>
            <person name="Rodriguez Cubillos JULIANA M."/>
            <person name="De Vega J."/>
        </authorList>
    </citation>
    <scope>NUCLEOTIDE SEQUENCE</scope>
</reference>
<proteinExistence type="predicted"/>